<dbReference type="AlphaFoldDB" id="A0ABD3SJ17"/>
<feature type="domain" description="PB1" evidence="4">
    <location>
        <begin position="261"/>
        <end position="339"/>
    </location>
</feature>
<dbReference type="Gene3D" id="1.25.40.10">
    <property type="entry name" value="Tetratricopeptide repeat domain"/>
    <property type="match status" value="1"/>
</dbReference>
<dbReference type="SUPFAM" id="SSF48452">
    <property type="entry name" value="TPR-like"/>
    <property type="match status" value="1"/>
</dbReference>
<dbReference type="InterPro" id="IPR019734">
    <property type="entry name" value="TPR_rpt"/>
</dbReference>
<dbReference type="InterPro" id="IPR053793">
    <property type="entry name" value="PB1-like"/>
</dbReference>
<evidence type="ECO:0000313" key="6">
    <source>
        <dbReference type="Proteomes" id="UP001634393"/>
    </source>
</evidence>
<accession>A0ABD3SJ17</accession>
<dbReference type="InterPro" id="IPR011990">
    <property type="entry name" value="TPR-like_helical_dom_sf"/>
</dbReference>
<evidence type="ECO:0000256" key="2">
    <source>
        <dbReference type="ARBA" id="ARBA00022803"/>
    </source>
</evidence>
<feature type="repeat" description="TPR" evidence="3">
    <location>
        <begin position="44"/>
        <end position="77"/>
    </location>
</feature>
<comment type="caution">
    <text evidence="5">The sequence shown here is derived from an EMBL/GenBank/DDBJ whole genome shotgun (WGS) entry which is preliminary data.</text>
</comment>
<dbReference type="Proteomes" id="UP001634393">
    <property type="component" value="Unassembled WGS sequence"/>
</dbReference>
<evidence type="ECO:0000256" key="1">
    <source>
        <dbReference type="ARBA" id="ARBA00022737"/>
    </source>
</evidence>
<dbReference type="SMART" id="SM00028">
    <property type="entry name" value="TPR"/>
    <property type="match status" value="3"/>
</dbReference>
<dbReference type="Pfam" id="PF00564">
    <property type="entry name" value="PB1"/>
    <property type="match status" value="1"/>
</dbReference>
<proteinExistence type="predicted"/>
<sequence>MENYHSVNSNKYLGDTLGNNSSFRQYENSPTAYDEETAMLMSLSQELKDEGNRLFQRRDYEGAMLKYEEAINLIPRNHVNVSYLRSNMAECYMQLGIGEYPNAIHECNLALEVTPNYSKALLKRARCYEALNKLDLSLRDVGTVLRMEQSNLMATEIQERVKRTIERQGSGVNEIPVDVVSVPEYIEQRFIPLAKAFRDKARRKRRNRLQERKDSVKIKENEKETNEIVSTKIEGRLEEQTTSDKLVVEEEKISNMEEGAKRTVKLVFGEDIRWAQIPLNCNILKLREMISNRFPSLKAFLIKYRDQEGDMVTITTTEELRWAEASTSHGSLKLHIFAVSPNQDPLFKQKPEKKITENNDVGKKKEVVHSELTCMSDWIIQFAQFFKNYVGFDIDGYLDHHEVGMKLYYEAMEEIVTSEESQDLFSTAAEKFQEMAALALFNCGNVHISRARKRVYFSEDSSRESMFEQVKCAYDWAMKEYMTAGERYEEALKIKPNFYEAILALGQQQFERAKLSWYYALSTNVDLETWPSGDVIQLYNEAEENIEKGMQMFEEAEAYRLNELFKPNKIEAILKKMKMDNLLKKNMSTDEASDRAANIRSMIYVLWGTVLYERSIMEFKLDFPVWQECLEVSVEKFELAGAPPTDVAVMIKNHCSNDTALEGLGFNIDEIVQAWNEMYEAKRLQSTISSFRLEPLLRRRVSKIYHALEQS</sequence>
<dbReference type="Gene3D" id="3.10.20.90">
    <property type="entry name" value="Phosphatidylinositol 3-kinase Catalytic Subunit, Chain A, domain 1"/>
    <property type="match status" value="1"/>
</dbReference>
<organism evidence="5 6">
    <name type="scientific">Penstemon smallii</name>
    <dbReference type="NCBI Taxonomy" id="265156"/>
    <lineage>
        <taxon>Eukaryota</taxon>
        <taxon>Viridiplantae</taxon>
        <taxon>Streptophyta</taxon>
        <taxon>Embryophyta</taxon>
        <taxon>Tracheophyta</taxon>
        <taxon>Spermatophyta</taxon>
        <taxon>Magnoliopsida</taxon>
        <taxon>eudicotyledons</taxon>
        <taxon>Gunneridae</taxon>
        <taxon>Pentapetalae</taxon>
        <taxon>asterids</taxon>
        <taxon>lamiids</taxon>
        <taxon>Lamiales</taxon>
        <taxon>Plantaginaceae</taxon>
        <taxon>Cheloneae</taxon>
        <taxon>Penstemon</taxon>
    </lineage>
</organism>
<dbReference type="CDD" id="cd05992">
    <property type="entry name" value="PB1"/>
    <property type="match status" value="1"/>
</dbReference>
<reference evidence="5 6" key="1">
    <citation type="submission" date="2024-12" db="EMBL/GenBank/DDBJ databases">
        <title>The unique morphological basis and parallel evolutionary history of personate flowers in Penstemon.</title>
        <authorList>
            <person name="Depatie T.H."/>
            <person name="Wessinger C.A."/>
        </authorList>
    </citation>
    <scope>NUCLEOTIDE SEQUENCE [LARGE SCALE GENOMIC DNA]</scope>
    <source>
        <strain evidence="5">WTNN_2</strain>
        <tissue evidence="5">Leaf</tissue>
    </source>
</reference>
<keyword evidence="6" id="KW-1185">Reference proteome</keyword>
<gene>
    <name evidence="5" type="ORF">ACJIZ3_020581</name>
</gene>
<keyword evidence="1" id="KW-0677">Repeat</keyword>
<evidence type="ECO:0000313" key="5">
    <source>
        <dbReference type="EMBL" id="KAL3824552.1"/>
    </source>
</evidence>
<evidence type="ECO:0000259" key="4">
    <source>
        <dbReference type="PROSITE" id="PS51745"/>
    </source>
</evidence>
<dbReference type="SMART" id="SM00666">
    <property type="entry name" value="PB1"/>
    <property type="match status" value="1"/>
</dbReference>
<evidence type="ECO:0000256" key="3">
    <source>
        <dbReference type="PROSITE-ProRule" id="PRU00339"/>
    </source>
</evidence>
<protein>
    <recommendedName>
        <fullName evidence="4">PB1 domain-containing protein</fullName>
    </recommendedName>
</protein>
<dbReference type="SUPFAM" id="SSF54277">
    <property type="entry name" value="CAD &amp; PB1 domains"/>
    <property type="match status" value="1"/>
</dbReference>
<dbReference type="PROSITE" id="PS51745">
    <property type="entry name" value="PB1"/>
    <property type="match status" value="1"/>
</dbReference>
<dbReference type="EMBL" id="JBJXBP010000006">
    <property type="protein sequence ID" value="KAL3824552.1"/>
    <property type="molecule type" value="Genomic_DNA"/>
</dbReference>
<dbReference type="PANTHER" id="PTHR46183:SF16">
    <property type="entry name" value="PROTEIN PHOX3"/>
    <property type="match status" value="1"/>
</dbReference>
<dbReference type="InterPro" id="IPR000270">
    <property type="entry name" value="PB1_dom"/>
</dbReference>
<keyword evidence="2 3" id="KW-0802">TPR repeat</keyword>
<dbReference type="PROSITE" id="PS50005">
    <property type="entry name" value="TPR"/>
    <property type="match status" value="1"/>
</dbReference>
<dbReference type="PANTHER" id="PTHR46183">
    <property type="entry name" value="PROTEIN CLMP1"/>
    <property type="match status" value="1"/>
</dbReference>
<dbReference type="InterPro" id="IPR044517">
    <property type="entry name" value="PHOX1-4"/>
</dbReference>
<name>A0ABD3SJ17_9LAMI</name>